<keyword evidence="8" id="KW-0472">Membrane</keyword>
<feature type="active site" description="Charge relay system" evidence="6 7">
    <location>
        <position position="144"/>
    </location>
</feature>
<evidence type="ECO:0008006" key="14">
    <source>
        <dbReference type="Google" id="ProtNLM"/>
    </source>
</evidence>
<evidence type="ECO:0000256" key="4">
    <source>
        <dbReference type="ARBA" id="ARBA00022801"/>
    </source>
</evidence>
<dbReference type="FunFam" id="3.40.50.200:FF:000006">
    <property type="entry name" value="Subtilisin-like protease SBT1.5"/>
    <property type="match status" value="1"/>
</dbReference>
<dbReference type="Gene3D" id="3.50.30.30">
    <property type="match status" value="1"/>
</dbReference>
<dbReference type="PROSITE" id="PS00138">
    <property type="entry name" value="SUBTILASE_SER"/>
    <property type="match status" value="1"/>
</dbReference>
<feature type="transmembrane region" description="Helical" evidence="8">
    <location>
        <begin position="12"/>
        <end position="29"/>
    </location>
</feature>
<evidence type="ECO:0000256" key="1">
    <source>
        <dbReference type="ARBA" id="ARBA00011073"/>
    </source>
</evidence>
<feature type="domain" description="Subtilisin-like protease fibronectin type-III" evidence="11">
    <location>
        <begin position="639"/>
        <end position="736"/>
    </location>
</feature>
<name>A0A2H5PIV7_CITUN</name>
<dbReference type="Gene3D" id="3.40.50.200">
    <property type="entry name" value="Peptidase S8/S53 domain"/>
    <property type="match status" value="1"/>
</dbReference>
<evidence type="ECO:0000313" key="12">
    <source>
        <dbReference type="EMBL" id="GAY52274.1"/>
    </source>
</evidence>
<keyword evidence="2 7" id="KW-0645">Protease</keyword>
<dbReference type="CDD" id="cd02120">
    <property type="entry name" value="PA_subtilisin_like"/>
    <property type="match status" value="1"/>
</dbReference>
<evidence type="ECO:0000259" key="11">
    <source>
        <dbReference type="Pfam" id="PF17766"/>
    </source>
</evidence>
<comment type="similarity">
    <text evidence="1 7">Belongs to the peptidase S8 family.</text>
</comment>
<dbReference type="InterPro" id="IPR041469">
    <property type="entry name" value="Subtilisin-like_FN3"/>
</dbReference>
<keyword evidence="5 7" id="KW-0720">Serine protease</keyword>
<dbReference type="InterPro" id="IPR000209">
    <property type="entry name" value="Peptidase_S8/S53_dom"/>
</dbReference>
<evidence type="ECO:0000256" key="5">
    <source>
        <dbReference type="ARBA" id="ARBA00022825"/>
    </source>
</evidence>
<feature type="active site" description="Charge relay system" evidence="6 7">
    <location>
        <position position="208"/>
    </location>
</feature>
<dbReference type="SUPFAM" id="SSF52743">
    <property type="entry name" value="Subtilisin-like"/>
    <property type="match status" value="1"/>
</dbReference>
<organism evidence="12 13">
    <name type="scientific">Citrus unshiu</name>
    <name type="common">Satsuma mandarin</name>
    <name type="synonym">Citrus nobilis var. unshiu</name>
    <dbReference type="NCBI Taxonomy" id="55188"/>
    <lineage>
        <taxon>Eukaryota</taxon>
        <taxon>Viridiplantae</taxon>
        <taxon>Streptophyta</taxon>
        <taxon>Embryophyta</taxon>
        <taxon>Tracheophyta</taxon>
        <taxon>Spermatophyta</taxon>
        <taxon>Magnoliopsida</taxon>
        <taxon>eudicotyledons</taxon>
        <taxon>Gunneridae</taxon>
        <taxon>Pentapetalae</taxon>
        <taxon>rosids</taxon>
        <taxon>malvids</taxon>
        <taxon>Sapindales</taxon>
        <taxon>Rutaceae</taxon>
        <taxon>Aurantioideae</taxon>
        <taxon>Citrus</taxon>
    </lineage>
</organism>
<dbReference type="InterPro" id="IPR023828">
    <property type="entry name" value="Peptidase_S8_Ser-AS"/>
</dbReference>
<proteinExistence type="inferred from homology"/>
<evidence type="ECO:0000259" key="10">
    <source>
        <dbReference type="Pfam" id="PF05922"/>
    </source>
</evidence>
<dbReference type="InterPro" id="IPR034197">
    <property type="entry name" value="Peptidases_S8_3"/>
</dbReference>
<feature type="domain" description="Peptidase S8/S53" evidence="9">
    <location>
        <begin position="136"/>
        <end position="582"/>
    </location>
</feature>
<reference evidence="12 13" key="1">
    <citation type="journal article" date="2017" name="Front. Genet.">
        <title>Draft sequencing of the heterozygous diploid genome of Satsuma (Citrus unshiu Marc.) using a hybrid assembly approach.</title>
        <authorList>
            <person name="Shimizu T."/>
            <person name="Tanizawa Y."/>
            <person name="Mochizuki T."/>
            <person name="Nagasaki H."/>
            <person name="Yoshioka T."/>
            <person name="Toyoda A."/>
            <person name="Fujiyama A."/>
            <person name="Kaminuma E."/>
            <person name="Nakamura Y."/>
        </authorList>
    </citation>
    <scope>NUCLEOTIDE SEQUENCE [LARGE SCALE GENOMIC DNA]</scope>
    <source>
        <strain evidence="13">cv. Miyagawa wase</strain>
    </source>
</reference>
<protein>
    <recommendedName>
        <fullName evidence="14">Subtilisin-like protease fibronectin type-III domain-containing protein</fullName>
    </recommendedName>
</protein>
<evidence type="ECO:0000256" key="6">
    <source>
        <dbReference type="PIRSR" id="PIRSR615500-1"/>
    </source>
</evidence>
<dbReference type="EMBL" id="BDQV01000079">
    <property type="protein sequence ID" value="GAY52274.1"/>
    <property type="molecule type" value="Genomic_DNA"/>
</dbReference>
<keyword evidence="13" id="KW-1185">Reference proteome</keyword>
<dbReference type="InterPro" id="IPR045051">
    <property type="entry name" value="SBT"/>
</dbReference>
<evidence type="ECO:0000256" key="7">
    <source>
        <dbReference type="PROSITE-ProRule" id="PRU01240"/>
    </source>
</evidence>
<keyword evidence="8" id="KW-1133">Transmembrane helix</keyword>
<dbReference type="AlphaFoldDB" id="A0A2H5PIV7"/>
<dbReference type="PROSITE" id="PS51892">
    <property type="entry name" value="SUBTILASE"/>
    <property type="match status" value="1"/>
</dbReference>
<feature type="domain" description="Inhibitor I9" evidence="10">
    <location>
        <begin position="40"/>
        <end position="115"/>
    </location>
</feature>
<dbReference type="InterPro" id="IPR037045">
    <property type="entry name" value="S8pro/Inhibitor_I9_sf"/>
</dbReference>
<evidence type="ECO:0000313" key="13">
    <source>
        <dbReference type="Proteomes" id="UP000236630"/>
    </source>
</evidence>
<evidence type="ECO:0000259" key="9">
    <source>
        <dbReference type="Pfam" id="PF00082"/>
    </source>
</evidence>
<comment type="caution">
    <text evidence="12">The sequence shown here is derived from an EMBL/GenBank/DDBJ whole genome shotgun (WGS) entry which is preliminary data.</text>
</comment>
<evidence type="ECO:0000256" key="2">
    <source>
        <dbReference type="ARBA" id="ARBA00022670"/>
    </source>
</evidence>
<dbReference type="Pfam" id="PF05922">
    <property type="entry name" value="Inhibitor_I9"/>
    <property type="match status" value="1"/>
</dbReference>
<keyword evidence="4 7" id="KW-0378">Hydrolase</keyword>
<dbReference type="InterPro" id="IPR036852">
    <property type="entry name" value="Peptidase_S8/S53_dom_sf"/>
</dbReference>
<gene>
    <name evidence="12" type="ORF">CUMW_140610</name>
</gene>
<sequence length="745" mass="80387">MRLVRQFEGSNIIILFYFISFLWKYKFIICDKISHLMQEYIVYMGDRPTGKFSATSFHTSMLHQVLGRSASDHLLHSYHRSFNGFVAKLTHDEAQRLKGMQGVMSVFPNGKKQLHTTRSWDFMGFSEHVKRATTESDIIVGMLDTGIWPESQSFSDENFGPPPKKWKGSCQTSSNFTCNNKIIGAKFYRSDKKFSPFDFKSPRDSEGHGTHTSSTAAGGLVSKASLFGIGFGTAIGGVPSARIAVYKICWFDGCADADILAAFDDAIADGVDIISISVGSFSAVNYFEDTIAIGSFHAMKKGILTSNSAGNSGPDAASLANVAPWTLSVAASTVDRKFVTRVKLGNGEVYEGISINTIDYKGKMFPLIYGGDAPNRTGGYQGSNSRFCSLGSLDEKLVQGKIVLCDELNDGFGAATARAVGSVMQGNDDRDVAYSFPLPNSYLDLYDGIKIASYLNSTSIPTATILKSTAETNEFAPVVVSFSSRGPNPITNDILKPDLTAPGVDILASWTQASSPSEGDPRISPFNIISGTSMSCPHATAAAAYVKSFYPSWSPAAIKSALMTTATPMSVEANSDAEFAYGSGHLNPSMAVNPGLVYDAGELDYVKFLCGQGYSDKNLSLVTGDNRSCSNSTNATVWDLNYPSFALSTKPGNNTTQVFHRTVTNVGSAVSTYRAVVYTRPGLMIKVQPSVLYFKSLYQKQSFVVTVTANVGKSVNMISASLVWDDGVHHVRSPVVAFVAPPTND</sequence>
<evidence type="ECO:0000256" key="3">
    <source>
        <dbReference type="ARBA" id="ARBA00022729"/>
    </source>
</evidence>
<dbReference type="PANTHER" id="PTHR10795">
    <property type="entry name" value="PROPROTEIN CONVERTASE SUBTILISIN/KEXIN"/>
    <property type="match status" value="1"/>
</dbReference>
<evidence type="ECO:0000256" key="8">
    <source>
        <dbReference type="SAM" id="Phobius"/>
    </source>
</evidence>
<keyword evidence="8" id="KW-0812">Transmembrane</keyword>
<accession>A0A2H5PIV7</accession>
<dbReference type="GO" id="GO:0006508">
    <property type="term" value="P:proteolysis"/>
    <property type="evidence" value="ECO:0007669"/>
    <property type="project" value="UniProtKB-KW"/>
</dbReference>
<keyword evidence="3" id="KW-0732">Signal</keyword>
<dbReference type="InterPro" id="IPR015500">
    <property type="entry name" value="Peptidase_S8_subtilisin-rel"/>
</dbReference>
<dbReference type="CDD" id="cd04852">
    <property type="entry name" value="Peptidases_S8_3"/>
    <property type="match status" value="1"/>
</dbReference>
<dbReference type="Pfam" id="PF00082">
    <property type="entry name" value="Peptidase_S8"/>
    <property type="match status" value="1"/>
</dbReference>
<dbReference type="STRING" id="55188.A0A2H5PIV7"/>
<dbReference type="PRINTS" id="PR00723">
    <property type="entry name" value="SUBTILISIN"/>
</dbReference>
<feature type="active site" description="Charge relay system" evidence="6 7">
    <location>
        <position position="533"/>
    </location>
</feature>
<dbReference type="InterPro" id="IPR010259">
    <property type="entry name" value="S8pro/Inhibitor_I9"/>
</dbReference>
<dbReference type="Gene3D" id="3.30.70.80">
    <property type="entry name" value="Peptidase S8 propeptide/proteinase inhibitor I9"/>
    <property type="match status" value="1"/>
</dbReference>
<dbReference type="Gene3D" id="2.60.40.2310">
    <property type="match status" value="1"/>
</dbReference>
<dbReference type="Proteomes" id="UP000236630">
    <property type="component" value="Unassembled WGS sequence"/>
</dbReference>
<dbReference type="GO" id="GO:0004252">
    <property type="term" value="F:serine-type endopeptidase activity"/>
    <property type="evidence" value="ECO:0007669"/>
    <property type="project" value="UniProtKB-UniRule"/>
</dbReference>
<dbReference type="Pfam" id="PF17766">
    <property type="entry name" value="fn3_6"/>
    <property type="match status" value="1"/>
</dbReference>